<evidence type="ECO:0000256" key="1">
    <source>
        <dbReference type="SAM" id="MobiDB-lite"/>
    </source>
</evidence>
<evidence type="ECO:0000313" key="2">
    <source>
        <dbReference type="EMBL" id="GAA1087688.1"/>
    </source>
</evidence>
<accession>A0ABP4E1W8</accession>
<evidence type="ECO:0000313" key="3">
    <source>
        <dbReference type="Proteomes" id="UP001499987"/>
    </source>
</evidence>
<feature type="compositionally biased region" description="Basic and acidic residues" evidence="1">
    <location>
        <begin position="10"/>
        <end position="26"/>
    </location>
</feature>
<keyword evidence="3" id="KW-1185">Reference proteome</keyword>
<protein>
    <submittedName>
        <fullName evidence="2">Uncharacterized protein</fullName>
    </submittedName>
</protein>
<gene>
    <name evidence="2" type="ORF">GCM10009663_34130</name>
</gene>
<feature type="region of interest" description="Disordered" evidence="1">
    <location>
        <begin position="1"/>
        <end position="26"/>
    </location>
</feature>
<sequence>MLKPNPDPDPAPRESREPLPEPDEVPRYRRCGRCARCHGGGPGAPPTGDCWSDYLDAVTAVLTRAAGG</sequence>
<dbReference type="Proteomes" id="UP001499987">
    <property type="component" value="Unassembled WGS sequence"/>
</dbReference>
<organism evidence="2 3">
    <name type="scientific">Kitasatospora arboriphila</name>
    <dbReference type="NCBI Taxonomy" id="258052"/>
    <lineage>
        <taxon>Bacteria</taxon>
        <taxon>Bacillati</taxon>
        <taxon>Actinomycetota</taxon>
        <taxon>Actinomycetes</taxon>
        <taxon>Kitasatosporales</taxon>
        <taxon>Streptomycetaceae</taxon>
        <taxon>Kitasatospora</taxon>
    </lineage>
</organism>
<dbReference type="EMBL" id="BAAALD010000030">
    <property type="protein sequence ID" value="GAA1087688.1"/>
    <property type="molecule type" value="Genomic_DNA"/>
</dbReference>
<dbReference type="RefSeq" id="WP_344624470.1">
    <property type="nucleotide sequence ID" value="NZ_BAAALD010000030.1"/>
</dbReference>
<name>A0ABP4E1W8_9ACTN</name>
<proteinExistence type="predicted"/>
<comment type="caution">
    <text evidence="2">The sequence shown here is derived from an EMBL/GenBank/DDBJ whole genome shotgun (WGS) entry which is preliminary data.</text>
</comment>
<reference evidence="3" key="1">
    <citation type="journal article" date="2019" name="Int. J. Syst. Evol. Microbiol.">
        <title>The Global Catalogue of Microorganisms (GCM) 10K type strain sequencing project: providing services to taxonomists for standard genome sequencing and annotation.</title>
        <authorList>
            <consortium name="The Broad Institute Genomics Platform"/>
            <consortium name="The Broad Institute Genome Sequencing Center for Infectious Disease"/>
            <person name="Wu L."/>
            <person name="Ma J."/>
        </authorList>
    </citation>
    <scope>NUCLEOTIDE SEQUENCE [LARGE SCALE GENOMIC DNA]</scope>
    <source>
        <strain evidence="3">JCM 13002</strain>
    </source>
</reference>